<accession>A0A5D3AZP1</accession>
<dbReference type="EMBL" id="NIDF01000026">
    <property type="protein sequence ID" value="TYJ56268.1"/>
    <property type="molecule type" value="Genomic_DNA"/>
</dbReference>
<evidence type="ECO:0000256" key="1">
    <source>
        <dbReference type="SAM" id="MobiDB-lite"/>
    </source>
</evidence>
<dbReference type="Pfam" id="PF12586">
    <property type="entry name" value="DUF3760"/>
    <property type="match status" value="1"/>
</dbReference>
<name>A0A5D3AZP1_9TREE</name>
<evidence type="ECO:0000313" key="3">
    <source>
        <dbReference type="Proteomes" id="UP000322245"/>
    </source>
</evidence>
<dbReference type="AlphaFoldDB" id="A0A5D3AZP1"/>
<keyword evidence="3" id="KW-1185">Reference proteome</keyword>
<evidence type="ECO:0000313" key="2">
    <source>
        <dbReference type="EMBL" id="TYJ56268.1"/>
    </source>
</evidence>
<dbReference type="Proteomes" id="UP000322245">
    <property type="component" value="Unassembled WGS sequence"/>
</dbReference>
<feature type="compositionally biased region" description="Basic and acidic residues" evidence="1">
    <location>
        <begin position="354"/>
        <end position="363"/>
    </location>
</feature>
<protein>
    <submittedName>
        <fullName evidence="2">Uncharacterized protein</fullName>
    </submittedName>
</protein>
<sequence>MTSLDIPYSSFQRLEPVHYLILDHLFTLAPATTLRLSKYHHERLLPRAYTCISLDDVTSYPLRILLWDYQDDVDVVNNPFPHPTLKPLWLYTSRLNFLDAESILQLSLVIHVLYLAKIQTIQFFPCCFNQETLLDLEEMLEMSTNIHRAVVCYTAKDVRMGSPTAVPEPNGIKRNIRLQVSCLTFHISMPVLTSAEWQAQPLVTALDFLKYFDMGCTLRVIFDLGLVSHCHSSDIVRLMGDELAVIVGSVSSYLGRRLPFKLLFKYEGDVDLVEELRGHIENRRRYLQANVSDIEEARLVSQIEGYWRDAAWTRGCLTYEHPIAPYPHLFPDLAPPSRASPNDNIPLQSLRVKATQERRERGS</sequence>
<proteinExistence type="predicted"/>
<comment type="caution">
    <text evidence="2">The sequence shown here is derived from an EMBL/GenBank/DDBJ whole genome shotgun (WGS) entry which is preliminary data.</text>
</comment>
<gene>
    <name evidence="2" type="ORF">B9479_002953</name>
</gene>
<reference evidence="2 3" key="1">
    <citation type="submission" date="2017-05" db="EMBL/GenBank/DDBJ databases">
        <title>The Genome Sequence of Tsuchiyaea wingfieldii DSM 27421.</title>
        <authorList>
            <person name="Cuomo C."/>
            <person name="Passer A."/>
            <person name="Billmyre B."/>
            <person name="Heitman J."/>
        </authorList>
    </citation>
    <scope>NUCLEOTIDE SEQUENCE [LARGE SCALE GENOMIC DNA]</scope>
    <source>
        <strain evidence="2 3">DSM 27421</strain>
    </source>
</reference>
<dbReference type="InterPro" id="IPR022235">
    <property type="entry name" value="DUF3760"/>
</dbReference>
<organism evidence="2 3">
    <name type="scientific">Cryptococcus floricola</name>
    <dbReference type="NCBI Taxonomy" id="2591691"/>
    <lineage>
        <taxon>Eukaryota</taxon>
        <taxon>Fungi</taxon>
        <taxon>Dikarya</taxon>
        <taxon>Basidiomycota</taxon>
        <taxon>Agaricomycotina</taxon>
        <taxon>Tremellomycetes</taxon>
        <taxon>Tremellales</taxon>
        <taxon>Cryptococcaceae</taxon>
        <taxon>Cryptococcus</taxon>
    </lineage>
</organism>
<feature type="region of interest" description="Disordered" evidence="1">
    <location>
        <begin position="335"/>
        <end position="363"/>
    </location>
</feature>